<dbReference type="Gene3D" id="3.40.50.200">
    <property type="entry name" value="Peptidase S8/S53 domain"/>
    <property type="match status" value="1"/>
</dbReference>
<dbReference type="InterPro" id="IPR050131">
    <property type="entry name" value="Peptidase_S8_subtilisin-like"/>
</dbReference>
<dbReference type="PROSITE" id="PS00138">
    <property type="entry name" value="SUBTILASE_SER"/>
    <property type="match status" value="1"/>
</dbReference>
<feature type="domain" description="Peptidase S8/S53" evidence="5">
    <location>
        <begin position="26"/>
        <end position="151"/>
    </location>
</feature>
<evidence type="ECO:0000256" key="3">
    <source>
        <dbReference type="ARBA" id="ARBA00022801"/>
    </source>
</evidence>
<organism evidence="6">
    <name type="scientific">marine sediment metagenome</name>
    <dbReference type="NCBI Taxonomy" id="412755"/>
    <lineage>
        <taxon>unclassified sequences</taxon>
        <taxon>metagenomes</taxon>
        <taxon>ecological metagenomes</taxon>
    </lineage>
</organism>
<dbReference type="InterPro" id="IPR023828">
    <property type="entry name" value="Peptidase_S8_Ser-AS"/>
</dbReference>
<sequence>WAIWGLPFNDPAIADAFSPAHTVSADTAVAVGITILAGSGNDGFAGDGITWPAAMSKVISVGAVYDTTDMVTEYSNTADNLDILAPADPIYTTDIVGPAGYDPGDYYPYFNGTSAACPFAAGAVASIQSAAMAEWGHYLNPEQVRTVLVVSGVPVTDTKVNITKPRVNLAAAISYLIAPPIYVDNGCTFIGWDPNAVNVGDWDPNFSEYANISESPLFVGRYLLSQIAAGQLVDSNCVDGGSADANDPNIALHTYTTRTDSFPDTYDP</sequence>
<dbReference type="EMBL" id="BARV01023216">
    <property type="protein sequence ID" value="GAI28896.1"/>
    <property type="molecule type" value="Genomic_DNA"/>
</dbReference>
<reference evidence="6" key="1">
    <citation type="journal article" date="2014" name="Front. Microbiol.">
        <title>High frequency of phylogenetically diverse reductive dehalogenase-homologous genes in deep subseafloor sedimentary metagenomes.</title>
        <authorList>
            <person name="Kawai M."/>
            <person name="Futagami T."/>
            <person name="Toyoda A."/>
            <person name="Takaki Y."/>
            <person name="Nishi S."/>
            <person name="Hori S."/>
            <person name="Arai W."/>
            <person name="Tsubouchi T."/>
            <person name="Morono Y."/>
            <person name="Uchiyama I."/>
            <person name="Ito T."/>
            <person name="Fujiyama A."/>
            <person name="Inagaki F."/>
            <person name="Takami H."/>
        </authorList>
    </citation>
    <scope>NUCLEOTIDE SEQUENCE</scope>
    <source>
        <strain evidence="6">Expedition CK06-06</strain>
    </source>
</reference>
<keyword evidence="3" id="KW-0378">Hydrolase</keyword>
<keyword evidence="2" id="KW-0645">Protease</keyword>
<dbReference type="GO" id="GO:0006508">
    <property type="term" value="P:proteolysis"/>
    <property type="evidence" value="ECO:0007669"/>
    <property type="project" value="UniProtKB-KW"/>
</dbReference>
<comment type="similarity">
    <text evidence="1">Belongs to the peptidase S8 family.</text>
</comment>
<dbReference type="PANTHER" id="PTHR43806:SF11">
    <property type="entry name" value="CEREVISIN-RELATED"/>
    <property type="match status" value="1"/>
</dbReference>
<accession>X1NFA9</accession>
<feature type="non-terminal residue" evidence="6">
    <location>
        <position position="268"/>
    </location>
</feature>
<evidence type="ECO:0000256" key="4">
    <source>
        <dbReference type="ARBA" id="ARBA00022825"/>
    </source>
</evidence>
<dbReference type="InterPro" id="IPR000209">
    <property type="entry name" value="Peptidase_S8/S53_dom"/>
</dbReference>
<dbReference type="PANTHER" id="PTHR43806">
    <property type="entry name" value="PEPTIDASE S8"/>
    <property type="match status" value="1"/>
</dbReference>
<protein>
    <recommendedName>
        <fullName evidence="5">Peptidase S8/S53 domain-containing protein</fullName>
    </recommendedName>
</protein>
<keyword evidence="4" id="KW-0720">Serine protease</keyword>
<evidence type="ECO:0000313" key="6">
    <source>
        <dbReference type="EMBL" id="GAI28896.1"/>
    </source>
</evidence>
<gene>
    <name evidence="6" type="ORF">S06H3_38128</name>
</gene>
<dbReference type="SUPFAM" id="SSF52743">
    <property type="entry name" value="Subtilisin-like"/>
    <property type="match status" value="1"/>
</dbReference>
<proteinExistence type="inferred from homology"/>
<comment type="caution">
    <text evidence="6">The sequence shown here is derived from an EMBL/GenBank/DDBJ whole genome shotgun (WGS) entry which is preliminary data.</text>
</comment>
<name>X1NFA9_9ZZZZ</name>
<evidence type="ECO:0000259" key="5">
    <source>
        <dbReference type="Pfam" id="PF00082"/>
    </source>
</evidence>
<dbReference type="AlphaFoldDB" id="X1NFA9"/>
<dbReference type="GO" id="GO:0004252">
    <property type="term" value="F:serine-type endopeptidase activity"/>
    <property type="evidence" value="ECO:0007669"/>
    <property type="project" value="InterPro"/>
</dbReference>
<dbReference type="PROSITE" id="PS51892">
    <property type="entry name" value="SUBTILASE"/>
    <property type="match status" value="1"/>
</dbReference>
<dbReference type="Pfam" id="PF00082">
    <property type="entry name" value="Peptidase_S8"/>
    <property type="match status" value="1"/>
</dbReference>
<dbReference type="InterPro" id="IPR036852">
    <property type="entry name" value="Peptidase_S8/S53_dom_sf"/>
</dbReference>
<evidence type="ECO:0000256" key="2">
    <source>
        <dbReference type="ARBA" id="ARBA00022670"/>
    </source>
</evidence>
<feature type="non-terminal residue" evidence="6">
    <location>
        <position position="1"/>
    </location>
</feature>
<evidence type="ECO:0000256" key="1">
    <source>
        <dbReference type="ARBA" id="ARBA00011073"/>
    </source>
</evidence>